<proteinExistence type="predicted"/>
<protein>
    <submittedName>
        <fullName evidence="1">Uncharacterized protein</fullName>
    </submittedName>
</protein>
<dbReference type="AlphaFoldDB" id="A0A485PGJ0"/>
<gene>
    <name evidence="1" type="ORF">LYPA_23C010138</name>
</gene>
<evidence type="ECO:0000313" key="1">
    <source>
        <dbReference type="EMBL" id="VFV44750.1"/>
    </source>
</evidence>
<keyword evidence="2" id="KW-1185">Reference proteome</keyword>
<feature type="non-terminal residue" evidence="1">
    <location>
        <position position="305"/>
    </location>
</feature>
<organism evidence="1 2">
    <name type="scientific">Lynx pardinus</name>
    <name type="common">Iberian lynx</name>
    <name type="synonym">Felis pardina</name>
    <dbReference type="NCBI Taxonomy" id="191816"/>
    <lineage>
        <taxon>Eukaryota</taxon>
        <taxon>Metazoa</taxon>
        <taxon>Chordata</taxon>
        <taxon>Craniata</taxon>
        <taxon>Vertebrata</taxon>
        <taxon>Euteleostomi</taxon>
        <taxon>Mammalia</taxon>
        <taxon>Eutheria</taxon>
        <taxon>Laurasiatheria</taxon>
        <taxon>Carnivora</taxon>
        <taxon>Feliformia</taxon>
        <taxon>Felidae</taxon>
        <taxon>Felinae</taxon>
        <taxon>Lynx</taxon>
    </lineage>
</organism>
<accession>A0A485PGJ0</accession>
<name>A0A485PGJ0_LYNPA</name>
<dbReference type="Proteomes" id="UP000386466">
    <property type="component" value="Unassembled WGS sequence"/>
</dbReference>
<evidence type="ECO:0000313" key="2">
    <source>
        <dbReference type="Proteomes" id="UP000386466"/>
    </source>
</evidence>
<sequence length="305" mass="34019">MKPAASIGGSFLLSPVTSPQWTFFTDMFLTLKPTVSPGRASLKASWCTSTDLTGAKVSITRFKNTSLYLAHRESTNTTKFVDILEVQNQGLVSWMRWWHNAIQSFKQCDSTGIANFMGDFLSLEPRHVSTWLQPVVTIPIRNWHKCHCVRIVANFLNCVNQKGMLIGLPILGDTCFKFTNTSTNNQDSTVSLRYACNHVSDKVSVSWGINDGHIILAGLKFTQGDINGDITFTFSFQLIQDPGILKEVFSHLSSLLLTFFDSSFVDPTTFTDQMTSSITFAQIYVSNDNDVDISLFLSHFGLVLV</sequence>
<dbReference type="EMBL" id="CAAGRJ010036229">
    <property type="protein sequence ID" value="VFV44750.1"/>
    <property type="molecule type" value="Genomic_DNA"/>
</dbReference>
<reference evidence="1 2" key="1">
    <citation type="submission" date="2019-01" db="EMBL/GenBank/DDBJ databases">
        <authorList>
            <person name="Alioto T."/>
            <person name="Alioto T."/>
        </authorList>
    </citation>
    <scope>NUCLEOTIDE SEQUENCE [LARGE SCALE GENOMIC DNA]</scope>
</reference>